<protein>
    <recommendedName>
        <fullName evidence="3">Transcription factor zinc-finger domain-containing protein</fullName>
    </recommendedName>
</protein>
<accession>A0ABD5Z1Y9</accession>
<dbReference type="EMBL" id="JBHTAR010000011">
    <property type="protein sequence ID" value="MFC7199232.1"/>
    <property type="molecule type" value="Genomic_DNA"/>
</dbReference>
<sequence length="94" mass="10279">MAVDGEPEETELIDVVERVEDVGRDDGEGDAAGPNGQCPRCGGTLSSYVFFGYETVACDDCGFLDADADHTAHPVERESWDAALERFRETYSRT</sequence>
<dbReference type="Proteomes" id="UP001596447">
    <property type="component" value="Unassembled WGS sequence"/>
</dbReference>
<organism evidence="1 2">
    <name type="scientific">Halospeciosus flavus</name>
    <dbReference type="NCBI Taxonomy" id="3032283"/>
    <lineage>
        <taxon>Archaea</taxon>
        <taxon>Methanobacteriati</taxon>
        <taxon>Methanobacteriota</taxon>
        <taxon>Stenosarchaea group</taxon>
        <taxon>Halobacteria</taxon>
        <taxon>Halobacteriales</taxon>
        <taxon>Halobacteriaceae</taxon>
        <taxon>Halospeciosus</taxon>
    </lineage>
</organism>
<dbReference type="AlphaFoldDB" id="A0ABD5Z1Y9"/>
<evidence type="ECO:0000313" key="2">
    <source>
        <dbReference type="Proteomes" id="UP001596447"/>
    </source>
</evidence>
<evidence type="ECO:0000313" key="1">
    <source>
        <dbReference type="EMBL" id="MFC7199232.1"/>
    </source>
</evidence>
<gene>
    <name evidence="1" type="ORF">ACFQJ9_07355</name>
</gene>
<keyword evidence="2" id="KW-1185">Reference proteome</keyword>
<proteinExistence type="predicted"/>
<reference evidence="1 2" key="1">
    <citation type="journal article" date="2019" name="Int. J. Syst. Evol. Microbiol.">
        <title>The Global Catalogue of Microorganisms (GCM) 10K type strain sequencing project: providing services to taxonomists for standard genome sequencing and annotation.</title>
        <authorList>
            <consortium name="The Broad Institute Genomics Platform"/>
            <consortium name="The Broad Institute Genome Sequencing Center for Infectious Disease"/>
            <person name="Wu L."/>
            <person name="Ma J."/>
        </authorList>
    </citation>
    <scope>NUCLEOTIDE SEQUENCE [LARGE SCALE GENOMIC DNA]</scope>
    <source>
        <strain evidence="1 2">XZGYJ-43</strain>
    </source>
</reference>
<comment type="caution">
    <text evidence="1">The sequence shown here is derived from an EMBL/GenBank/DDBJ whole genome shotgun (WGS) entry which is preliminary data.</text>
</comment>
<evidence type="ECO:0008006" key="3">
    <source>
        <dbReference type="Google" id="ProtNLM"/>
    </source>
</evidence>
<dbReference type="RefSeq" id="WP_279529173.1">
    <property type="nucleotide sequence ID" value="NZ_CP122312.1"/>
</dbReference>
<name>A0ABD5Z1Y9_9EURY</name>